<dbReference type="GO" id="GO:0006567">
    <property type="term" value="P:L-threonine catabolic process"/>
    <property type="evidence" value="ECO:0007669"/>
    <property type="project" value="TreeGrafter"/>
</dbReference>
<sequence>MNEQHKSLGEAYNETTYPLIGHSRRNVEVLLEAFQPVDGSQAGDMYGNGAVIEDFQKFMADELGKESAVFFPSGTMAQQIALRIWCDEAELKRVAYHPLCHLEIHEEDGLKELHQIETILLAGEDRLITLEDVQNLNSDIACLLLELPQREIGGQLPDYAELEAISAYCRSQGIKLHLDGARLFEITPYYQRTAAEICSLFDSVYVSFYKGIGGIAGAILAGDNDFLAKSKVWKRRHGGDLVSLYPYIISSEYYYKQRIEKMGRYYEEAKELAAMFNQCHAVVTKPIVPVSNMFHVYFQLGKNQLEPILMDIYNTTGIGFISYLKEASEDHCQSEVHIGERYGKTPREAIQEAFRVLNEKLLEAVHP</sequence>
<evidence type="ECO:0000256" key="3">
    <source>
        <dbReference type="ARBA" id="ARBA00022898"/>
    </source>
</evidence>
<organism evidence="5 6">
    <name type="scientific">Paenibacillus glucanolyticus</name>
    <dbReference type="NCBI Taxonomy" id="59843"/>
    <lineage>
        <taxon>Bacteria</taxon>
        <taxon>Bacillati</taxon>
        <taxon>Bacillota</taxon>
        <taxon>Bacilli</taxon>
        <taxon>Bacillales</taxon>
        <taxon>Paenibacillaceae</taxon>
        <taxon>Paenibacillus</taxon>
    </lineage>
</organism>
<keyword evidence="3" id="KW-0663">Pyridoxal phosphate</keyword>
<dbReference type="Pfam" id="PF01212">
    <property type="entry name" value="Beta_elim_lyase"/>
    <property type="match status" value="1"/>
</dbReference>
<dbReference type="InterPro" id="IPR015421">
    <property type="entry name" value="PyrdxlP-dep_Trfase_major"/>
</dbReference>
<dbReference type="InterPro" id="IPR001597">
    <property type="entry name" value="ArAA_b-elim_lyase/Thr_aldolase"/>
</dbReference>
<dbReference type="SUPFAM" id="SSF53383">
    <property type="entry name" value="PLP-dependent transferases"/>
    <property type="match status" value="1"/>
</dbReference>
<dbReference type="GO" id="GO:0006545">
    <property type="term" value="P:glycine biosynthetic process"/>
    <property type="evidence" value="ECO:0007669"/>
    <property type="project" value="TreeGrafter"/>
</dbReference>
<dbReference type="OrthoDB" id="9774495at2"/>
<dbReference type="InterPro" id="IPR015422">
    <property type="entry name" value="PyrdxlP-dep_Trfase_small"/>
</dbReference>
<dbReference type="AlphaFoldDB" id="A0A163M2I8"/>
<dbReference type="GeneID" id="97555743"/>
<keyword evidence="6" id="KW-1185">Reference proteome</keyword>
<feature type="domain" description="Aromatic amino acid beta-eliminating lyase/threonine aldolase" evidence="4">
    <location>
        <begin position="44"/>
        <end position="287"/>
    </location>
</feature>
<dbReference type="STRING" id="59843.A3958_22775"/>
<evidence type="ECO:0000256" key="2">
    <source>
        <dbReference type="ARBA" id="ARBA00006966"/>
    </source>
</evidence>
<dbReference type="InterPro" id="IPR015424">
    <property type="entry name" value="PyrdxlP-dep_Trfase"/>
</dbReference>
<evidence type="ECO:0000259" key="4">
    <source>
        <dbReference type="Pfam" id="PF01212"/>
    </source>
</evidence>
<dbReference type="EMBL" id="LWMH01000001">
    <property type="protein sequence ID" value="KZS48688.1"/>
    <property type="molecule type" value="Genomic_DNA"/>
</dbReference>
<dbReference type="Proteomes" id="UP000076796">
    <property type="component" value="Unassembled WGS sequence"/>
</dbReference>
<proteinExistence type="inferred from homology"/>
<evidence type="ECO:0000256" key="1">
    <source>
        <dbReference type="ARBA" id="ARBA00001933"/>
    </source>
</evidence>
<dbReference type="Gene3D" id="3.40.640.10">
    <property type="entry name" value="Type I PLP-dependent aspartate aminotransferase-like (Major domain)"/>
    <property type="match status" value="1"/>
</dbReference>
<dbReference type="PANTHER" id="PTHR48097:SF9">
    <property type="entry name" value="L-THREONINE ALDOLASE"/>
    <property type="match status" value="1"/>
</dbReference>
<protein>
    <submittedName>
        <fullName evidence="5">Threonine aldolase</fullName>
    </submittedName>
</protein>
<comment type="similarity">
    <text evidence="2">Belongs to the threonine aldolase family.</text>
</comment>
<dbReference type="PANTHER" id="PTHR48097">
    <property type="entry name" value="L-THREONINE ALDOLASE-RELATED"/>
    <property type="match status" value="1"/>
</dbReference>
<dbReference type="GO" id="GO:0008732">
    <property type="term" value="F:L-allo-threonine aldolase activity"/>
    <property type="evidence" value="ECO:0007669"/>
    <property type="project" value="TreeGrafter"/>
</dbReference>
<dbReference type="RefSeq" id="WP_063479490.1">
    <property type="nucleotide sequence ID" value="NZ_CP147845.1"/>
</dbReference>
<comment type="caution">
    <text evidence="5">The sequence shown here is derived from an EMBL/GenBank/DDBJ whole genome shotgun (WGS) entry which is preliminary data.</text>
</comment>
<reference evidence="5" key="1">
    <citation type="journal article" date="2016" name="Genome Announc.">
        <title>Draft genomes of two strains of Paenibacillus glucanolyticus with capability to degrade lignocellulose.</title>
        <authorList>
            <person name="Mathews S.L."/>
            <person name="Pawlak J."/>
            <person name="Grunden A.M."/>
        </authorList>
    </citation>
    <scope>NUCLEOTIDE SEQUENCE [LARGE SCALE GENOMIC DNA]</scope>
    <source>
        <strain evidence="5">SLM1</strain>
    </source>
</reference>
<dbReference type="GO" id="GO:0005829">
    <property type="term" value="C:cytosol"/>
    <property type="evidence" value="ECO:0007669"/>
    <property type="project" value="TreeGrafter"/>
</dbReference>
<name>A0A163M2I8_9BACL</name>
<dbReference type="Gene3D" id="3.90.1150.10">
    <property type="entry name" value="Aspartate Aminotransferase, domain 1"/>
    <property type="match status" value="1"/>
</dbReference>
<evidence type="ECO:0000313" key="6">
    <source>
        <dbReference type="Proteomes" id="UP000076796"/>
    </source>
</evidence>
<comment type="cofactor">
    <cofactor evidence="1">
        <name>pyridoxal 5'-phosphate</name>
        <dbReference type="ChEBI" id="CHEBI:597326"/>
    </cofactor>
</comment>
<evidence type="ECO:0000313" key="5">
    <source>
        <dbReference type="EMBL" id="KZS48688.1"/>
    </source>
</evidence>
<gene>
    <name evidence="5" type="ORF">AWU65_23505</name>
</gene>
<accession>A0A163M2I8</accession>